<dbReference type="EMBL" id="KB200255">
    <property type="protein sequence ID" value="ESP02424.1"/>
    <property type="molecule type" value="Genomic_DNA"/>
</dbReference>
<accession>V4AEJ6</accession>
<dbReference type="Proteomes" id="UP000030746">
    <property type="component" value="Unassembled WGS sequence"/>
</dbReference>
<evidence type="ECO:0000313" key="6">
    <source>
        <dbReference type="EMBL" id="ESP02424.1"/>
    </source>
</evidence>
<dbReference type="PROSITE" id="PS00518">
    <property type="entry name" value="ZF_RING_1"/>
    <property type="match status" value="1"/>
</dbReference>
<keyword evidence="2 4" id="KW-0863">Zinc-finger</keyword>
<dbReference type="PROSITE" id="PS50089">
    <property type="entry name" value="ZF_RING_2"/>
    <property type="match status" value="1"/>
</dbReference>
<dbReference type="GO" id="GO:0008270">
    <property type="term" value="F:zinc ion binding"/>
    <property type="evidence" value="ECO:0007669"/>
    <property type="project" value="UniProtKB-KW"/>
</dbReference>
<evidence type="ECO:0000256" key="2">
    <source>
        <dbReference type="ARBA" id="ARBA00022771"/>
    </source>
</evidence>
<protein>
    <recommendedName>
        <fullName evidence="5">RING-type domain-containing protein</fullName>
    </recommendedName>
</protein>
<dbReference type="Gene3D" id="3.30.40.10">
    <property type="entry name" value="Zinc/RING finger domain, C3HC4 (zinc finger)"/>
    <property type="match status" value="1"/>
</dbReference>
<sequence>MDALHELSEDFLTCCICLDRYKNPKQLPCLHSFCRDCLSDHIKANDTGGLIAFPCPECRK</sequence>
<dbReference type="OrthoDB" id="9992988at2759"/>
<dbReference type="Pfam" id="PF00097">
    <property type="entry name" value="zf-C3HC4"/>
    <property type="match status" value="1"/>
</dbReference>
<dbReference type="InterPro" id="IPR018957">
    <property type="entry name" value="Znf_C3HC4_RING-type"/>
</dbReference>
<dbReference type="CTD" id="20234063"/>
<dbReference type="AlphaFoldDB" id="V4AEJ6"/>
<gene>
    <name evidence="6" type="ORF">LOTGIDRAFT_138472</name>
</gene>
<organism evidence="6 7">
    <name type="scientific">Lottia gigantea</name>
    <name type="common">Giant owl limpet</name>
    <dbReference type="NCBI Taxonomy" id="225164"/>
    <lineage>
        <taxon>Eukaryota</taxon>
        <taxon>Metazoa</taxon>
        <taxon>Spiralia</taxon>
        <taxon>Lophotrochozoa</taxon>
        <taxon>Mollusca</taxon>
        <taxon>Gastropoda</taxon>
        <taxon>Patellogastropoda</taxon>
        <taxon>Lottioidea</taxon>
        <taxon>Lottiidae</taxon>
        <taxon>Lottia</taxon>
    </lineage>
</organism>
<dbReference type="GO" id="GO:0061630">
    <property type="term" value="F:ubiquitin protein ligase activity"/>
    <property type="evidence" value="ECO:0007669"/>
    <property type="project" value="TreeGrafter"/>
</dbReference>
<evidence type="ECO:0000256" key="4">
    <source>
        <dbReference type="PROSITE-ProRule" id="PRU00175"/>
    </source>
</evidence>
<dbReference type="InterPro" id="IPR001841">
    <property type="entry name" value="Znf_RING"/>
</dbReference>
<keyword evidence="7" id="KW-1185">Reference proteome</keyword>
<feature type="domain" description="RING-type" evidence="5">
    <location>
        <begin position="14"/>
        <end position="59"/>
    </location>
</feature>
<dbReference type="InterPro" id="IPR017907">
    <property type="entry name" value="Znf_RING_CS"/>
</dbReference>
<keyword evidence="1" id="KW-0479">Metal-binding</keyword>
<dbReference type="SUPFAM" id="SSF57850">
    <property type="entry name" value="RING/U-box"/>
    <property type="match status" value="1"/>
</dbReference>
<dbReference type="InterPro" id="IPR047153">
    <property type="entry name" value="TRIM45/56/19-like"/>
</dbReference>
<dbReference type="PANTHER" id="PTHR25462">
    <property type="entry name" value="BONUS, ISOFORM C-RELATED"/>
    <property type="match status" value="1"/>
</dbReference>
<evidence type="ECO:0000256" key="3">
    <source>
        <dbReference type="ARBA" id="ARBA00022833"/>
    </source>
</evidence>
<dbReference type="RefSeq" id="XP_009046912.1">
    <property type="nucleotide sequence ID" value="XM_009048664.1"/>
</dbReference>
<evidence type="ECO:0000259" key="5">
    <source>
        <dbReference type="PROSITE" id="PS50089"/>
    </source>
</evidence>
<dbReference type="InterPro" id="IPR013083">
    <property type="entry name" value="Znf_RING/FYVE/PHD"/>
</dbReference>
<reference evidence="6 7" key="1">
    <citation type="journal article" date="2013" name="Nature">
        <title>Insights into bilaterian evolution from three spiralian genomes.</title>
        <authorList>
            <person name="Simakov O."/>
            <person name="Marletaz F."/>
            <person name="Cho S.J."/>
            <person name="Edsinger-Gonzales E."/>
            <person name="Havlak P."/>
            <person name="Hellsten U."/>
            <person name="Kuo D.H."/>
            <person name="Larsson T."/>
            <person name="Lv J."/>
            <person name="Arendt D."/>
            <person name="Savage R."/>
            <person name="Osoegawa K."/>
            <person name="de Jong P."/>
            <person name="Grimwood J."/>
            <person name="Chapman J.A."/>
            <person name="Shapiro H."/>
            <person name="Aerts A."/>
            <person name="Otillar R.P."/>
            <person name="Terry A.Y."/>
            <person name="Boore J.L."/>
            <person name="Grigoriev I.V."/>
            <person name="Lindberg D.R."/>
            <person name="Seaver E.C."/>
            <person name="Weisblat D.A."/>
            <person name="Putnam N.H."/>
            <person name="Rokhsar D.S."/>
        </authorList>
    </citation>
    <scope>NUCLEOTIDE SEQUENCE [LARGE SCALE GENOMIC DNA]</scope>
</reference>
<evidence type="ECO:0000256" key="1">
    <source>
        <dbReference type="ARBA" id="ARBA00022723"/>
    </source>
</evidence>
<feature type="non-terminal residue" evidence="6">
    <location>
        <position position="60"/>
    </location>
</feature>
<name>V4AEJ6_LOTGI</name>
<dbReference type="KEGG" id="lgi:LOTGIDRAFT_138472"/>
<proteinExistence type="predicted"/>
<dbReference type="GeneID" id="20234063"/>
<evidence type="ECO:0000313" key="7">
    <source>
        <dbReference type="Proteomes" id="UP000030746"/>
    </source>
</evidence>
<dbReference type="SMART" id="SM00184">
    <property type="entry name" value="RING"/>
    <property type="match status" value="1"/>
</dbReference>
<keyword evidence="3" id="KW-0862">Zinc</keyword>
<dbReference type="OMA" id="DMEINIM"/>
<dbReference type="HOGENOM" id="CLU_013137_20_2_1"/>
<dbReference type="PANTHER" id="PTHR25462:SF296">
    <property type="entry name" value="MEIOTIC P26, ISOFORM F"/>
    <property type="match status" value="1"/>
</dbReference>